<evidence type="ECO:0000313" key="3">
    <source>
        <dbReference type="Proteomes" id="UP001189624"/>
    </source>
</evidence>
<gene>
    <name evidence="2" type="ORF">AYBTSS11_LOCUS10167</name>
</gene>
<evidence type="ECO:0000256" key="1">
    <source>
        <dbReference type="SAM" id="MobiDB-lite"/>
    </source>
</evidence>
<protein>
    <submittedName>
        <fullName evidence="2">Uncharacterized protein</fullName>
    </submittedName>
</protein>
<reference evidence="2" key="1">
    <citation type="submission" date="2023-10" db="EMBL/GenBank/DDBJ databases">
        <authorList>
            <person name="Domelevo Entfellner J.-B."/>
        </authorList>
    </citation>
    <scope>NUCLEOTIDE SEQUENCE</scope>
</reference>
<dbReference type="Proteomes" id="UP001189624">
    <property type="component" value="Chromosome 3"/>
</dbReference>
<accession>A0AA86SVM6</accession>
<dbReference type="EMBL" id="OY731400">
    <property type="protein sequence ID" value="CAJ1941256.1"/>
    <property type="molecule type" value="Genomic_DNA"/>
</dbReference>
<sequence>MTGVKIEVLSLGRKHRGNDRKEMVLWVSEKRQEPNQGGWLRDGERESDKQSLGEKKDKQSRRKENERLDEHRENGASKRLIFVPCLYLLVFWYEIYCSGGASVMVTRKFEEREDRKEYSINLM</sequence>
<keyword evidence="3" id="KW-1185">Reference proteome</keyword>
<organism evidence="2 3">
    <name type="scientific">Sphenostylis stenocarpa</name>
    <dbReference type="NCBI Taxonomy" id="92480"/>
    <lineage>
        <taxon>Eukaryota</taxon>
        <taxon>Viridiplantae</taxon>
        <taxon>Streptophyta</taxon>
        <taxon>Embryophyta</taxon>
        <taxon>Tracheophyta</taxon>
        <taxon>Spermatophyta</taxon>
        <taxon>Magnoliopsida</taxon>
        <taxon>eudicotyledons</taxon>
        <taxon>Gunneridae</taxon>
        <taxon>Pentapetalae</taxon>
        <taxon>rosids</taxon>
        <taxon>fabids</taxon>
        <taxon>Fabales</taxon>
        <taxon>Fabaceae</taxon>
        <taxon>Papilionoideae</taxon>
        <taxon>50 kb inversion clade</taxon>
        <taxon>NPAAA clade</taxon>
        <taxon>indigoferoid/millettioid clade</taxon>
        <taxon>Phaseoleae</taxon>
        <taxon>Sphenostylis</taxon>
    </lineage>
</organism>
<dbReference type="Gramene" id="rna-AYBTSS11_LOCUS10167">
    <property type="protein sequence ID" value="CAJ1941256.1"/>
    <property type="gene ID" value="gene-AYBTSS11_LOCUS10167"/>
</dbReference>
<feature type="compositionally biased region" description="Basic and acidic residues" evidence="1">
    <location>
        <begin position="41"/>
        <end position="72"/>
    </location>
</feature>
<dbReference type="AlphaFoldDB" id="A0AA86SVM6"/>
<evidence type="ECO:0000313" key="2">
    <source>
        <dbReference type="EMBL" id="CAJ1941256.1"/>
    </source>
</evidence>
<proteinExistence type="predicted"/>
<feature type="region of interest" description="Disordered" evidence="1">
    <location>
        <begin position="25"/>
        <end position="72"/>
    </location>
</feature>
<name>A0AA86SVM6_9FABA</name>